<evidence type="ECO:0000313" key="2">
    <source>
        <dbReference type="Proteomes" id="UP000053647"/>
    </source>
</evidence>
<gene>
    <name evidence="1" type="ORF">PAXINDRAFT_102316</name>
</gene>
<reference evidence="1 2" key="1">
    <citation type="submission" date="2014-06" db="EMBL/GenBank/DDBJ databases">
        <authorList>
            <consortium name="DOE Joint Genome Institute"/>
            <person name="Kuo A."/>
            <person name="Kohler A."/>
            <person name="Nagy L.G."/>
            <person name="Floudas D."/>
            <person name="Copeland A."/>
            <person name="Barry K.W."/>
            <person name="Cichocki N."/>
            <person name="Veneault-Fourrey C."/>
            <person name="LaButti K."/>
            <person name="Lindquist E.A."/>
            <person name="Lipzen A."/>
            <person name="Lundell T."/>
            <person name="Morin E."/>
            <person name="Murat C."/>
            <person name="Sun H."/>
            <person name="Tunlid A."/>
            <person name="Henrissat B."/>
            <person name="Grigoriev I.V."/>
            <person name="Hibbett D.S."/>
            <person name="Martin F."/>
            <person name="Nordberg H.P."/>
            <person name="Cantor M.N."/>
            <person name="Hua S.X."/>
        </authorList>
    </citation>
    <scope>NUCLEOTIDE SEQUENCE [LARGE SCALE GENOMIC DNA]</scope>
    <source>
        <strain evidence="1 2">ATCC 200175</strain>
    </source>
</reference>
<proteinExistence type="predicted"/>
<protein>
    <submittedName>
        <fullName evidence="1">Uncharacterized protein</fullName>
    </submittedName>
</protein>
<dbReference type="EMBL" id="KN819493">
    <property type="protein sequence ID" value="KIJ09189.1"/>
    <property type="molecule type" value="Genomic_DNA"/>
</dbReference>
<dbReference type="AlphaFoldDB" id="A0A0C9SPS7"/>
<name>A0A0C9SPS7_PAXIN</name>
<organism evidence="1 2">
    <name type="scientific">Paxillus involutus ATCC 200175</name>
    <dbReference type="NCBI Taxonomy" id="664439"/>
    <lineage>
        <taxon>Eukaryota</taxon>
        <taxon>Fungi</taxon>
        <taxon>Dikarya</taxon>
        <taxon>Basidiomycota</taxon>
        <taxon>Agaricomycotina</taxon>
        <taxon>Agaricomycetes</taxon>
        <taxon>Agaricomycetidae</taxon>
        <taxon>Boletales</taxon>
        <taxon>Paxilineae</taxon>
        <taxon>Paxillaceae</taxon>
        <taxon>Paxillus</taxon>
    </lineage>
</organism>
<reference evidence="2" key="2">
    <citation type="submission" date="2015-01" db="EMBL/GenBank/DDBJ databases">
        <title>Evolutionary Origins and Diversification of the Mycorrhizal Mutualists.</title>
        <authorList>
            <consortium name="DOE Joint Genome Institute"/>
            <consortium name="Mycorrhizal Genomics Consortium"/>
            <person name="Kohler A."/>
            <person name="Kuo A."/>
            <person name="Nagy L.G."/>
            <person name="Floudas D."/>
            <person name="Copeland A."/>
            <person name="Barry K.W."/>
            <person name="Cichocki N."/>
            <person name="Veneault-Fourrey C."/>
            <person name="LaButti K."/>
            <person name="Lindquist E.A."/>
            <person name="Lipzen A."/>
            <person name="Lundell T."/>
            <person name="Morin E."/>
            <person name="Murat C."/>
            <person name="Riley R."/>
            <person name="Ohm R."/>
            <person name="Sun H."/>
            <person name="Tunlid A."/>
            <person name="Henrissat B."/>
            <person name="Grigoriev I.V."/>
            <person name="Hibbett D.S."/>
            <person name="Martin F."/>
        </authorList>
    </citation>
    <scope>NUCLEOTIDE SEQUENCE [LARGE SCALE GENOMIC DNA]</scope>
    <source>
        <strain evidence="2">ATCC 200175</strain>
    </source>
</reference>
<keyword evidence="2" id="KW-1185">Reference proteome</keyword>
<evidence type="ECO:0000313" key="1">
    <source>
        <dbReference type="EMBL" id="KIJ09189.1"/>
    </source>
</evidence>
<accession>A0A0C9SPS7</accession>
<sequence length="138" mass="16419">MGLVIGGYILEVNQAKEWADKRFPNKIQWGVNNLVARDINIYLNDVYNPKKDTMMCDMCIVVLWERDGRRVCFPTVSYRRRSCTRRNHPTFQENENAISLKKEYFEDSEDFAAEELTFLKEIPFVTIYDPFRSEYSRV</sequence>
<dbReference type="HOGENOM" id="CLU_1917705_0_0_1"/>
<dbReference type="Proteomes" id="UP000053647">
    <property type="component" value="Unassembled WGS sequence"/>
</dbReference>